<dbReference type="AlphaFoldDB" id="A0A5J4T718"/>
<reference evidence="1 2" key="1">
    <citation type="submission" date="2019-03" db="EMBL/GenBank/DDBJ databases">
        <title>Single cell metagenomics reveals metabolic interactions within the superorganism composed of flagellate Streblomastix strix and complex community of Bacteroidetes bacteria on its surface.</title>
        <authorList>
            <person name="Treitli S.C."/>
            <person name="Kolisko M."/>
            <person name="Husnik F."/>
            <person name="Keeling P."/>
            <person name="Hampl V."/>
        </authorList>
    </citation>
    <scope>NUCLEOTIDE SEQUENCE [LARGE SCALE GENOMIC DNA]</scope>
    <source>
        <strain evidence="1">ST1C</strain>
    </source>
</reference>
<evidence type="ECO:0000313" key="1">
    <source>
        <dbReference type="EMBL" id="KAA6353772.1"/>
    </source>
</evidence>
<evidence type="ECO:0000313" key="2">
    <source>
        <dbReference type="Proteomes" id="UP000324800"/>
    </source>
</evidence>
<proteinExistence type="predicted"/>
<name>A0A5J4T718_9EUKA</name>
<comment type="caution">
    <text evidence="1">The sequence shown here is derived from an EMBL/GenBank/DDBJ whole genome shotgun (WGS) entry which is preliminary data.</text>
</comment>
<protein>
    <submittedName>
        <fullName evidence="1">Uncharacterized protein</fullName>
    </submittedName>
</protein>
<dbReference type="Proteomes" id="UP000324800">
    <property type="component" value="Unassembled WGS sequence"/>
</dbReference>
<organism evidence="1 2">
    <name type="scientific">Streblomastix strix</name>
    <dbReference type="NCBI Taxonomy" id="222440"/>
    <lineage>
        <taxon>Eukaryota</taxon>
        <taxon>Metamonada</taxon>
        <taxon>Preaxostyla</taxon>
        <taxon>Oxymonadida</taxon>
        <taxon>Streblomastigidae</taxon>
        <taxon>Streblomastix</taxon>
    </lineage>
</organism>
<dbReference type="EMBL" id="SNRW01037464">
    <property type="protein sequence ID" value="KAA6353772.1"/>
    <property type="molecule type" value="Genomic_DNA"/>
</dbReference>
<accession>A0A5J4T718</accession>
<gene>
    <name evidence="1" type="ORF">EZS28_050702</name>
</gene>
<sequence length="115" mass="13348">MMTPQRRRLMKMEIKRWINATINGEKVKVRDLTKLLGELNFLRFQIQDASLISNSLNHLKAQAVRKGGWNCSVLLNRRVLGNLYLWFIKIKQNKPRKLEDLTTQAILTTDAALEG</sequence>